<reference evidence="2 3" key="1">
    <citation type="journal article" date="2020" name="Cell">
        <title>Large-Scale Comparative Analyses of Tick Genomes Elucidate Their Genetic Diversity and Vector Capacities.</title>
        <authorList>
            <consortium name="Tick Genome and Microbiome Consortium (TIGMIC)"/>
            <person name="Jia N."/>
            <person name="Wang J."/>
            <person name="Shi W."/>
            <person name="Du L."/>
            <person name="Sun Y."/>
            <person name="Zhan W."/>
            <person name="Jiang J.F."/>
            <person name="Wang Q."/>
            <person name="Zhang B."/>
            <person name="Ji P."/>
            <person name="Bell-Sakyi L."/>
            <person name="Cui X.M."/>
            <person name="Yuan T.T."/>
            <person name="Jiang B.G."/>
            <person name="Yang W.F."/>
            <person name="Lam T.T."/>
            <person name="Chang Q.C."/>
            <person name="Ding S.J."/>
            <person name="Wang X.J."/>
            <person name="Zhu J.G."/>
            <person name="Ruan X.D."/>
            <person name="Zhao L."/>
            <person name="Wei J.T."/>
            <person name="Ye R.Z."/>
            <person name="Que T.C."/>
            <person name="Du C.H."/>
            <person name="Zhou Y.H."/>
            <person name="Cheng J.X."/>
            <person name="Dai P.F."/>
            <person name="Guo W.B."/>
            <person name="Han X.H."/>
            <person name="Huang E.J."/>
            <person name="Li L.F."/>
            <person name="Wei W."/>
            <person name="Gao Y.C."/>
            <person name="Liu J.Z."/>
            <person name="Shao H.Z."/>
            <person name="Wang X."/>
            <person name="Wang C.C."/>
            <person name="Yang T.C."/>
            <person name="Huo Q.B."/>
            <person name="Li W."/>
            <person name="Chen H.Y."/>
            <person name="Chen S.E."/>
            <person name="Zhou L.G."/>
            <person name="Ni X.B."/>
            <person name="Tian J.H."/>
            <person name="Sheng Y."/>
            <person name="Liu T."/>
            <person name="Pan Y.S."/>
            <person name="Xia L.Y."/>
            <person name="Li J."/>
            <person name="Zhao F."/>
            <person name="Cao W.C."/>
        </authorList>
    </citation>
    <scope>NUCLEOTIDE SEQUENCE [LARGE SCALE GENOMIC DNA]</scope>
    <source>
        <strain evidence="2">HaeL-2018</strain>
    </source>
</reference>
<evidence type="ECO:0000259" key="1">
    <source>
        <dbReference type="Pfam" id="PF01498"/>
    </source>
</evidence>
<protein>
    <recommendedName>
        <fullName evidence="1">Transposase Tc1-like domain-containing protein</fullName>
    </recommendedName>
</protein>
<dbReference type="GO" id="GO:0006313">
    <property type="term" value="P:DNA transposition"/>
    <property type="evidence" value="ECO:0007669"/>
    <property type="project" value="InterPro"/>
</dbReference>
<accession>A0A9J6HAH2</accession>
<dbReference type="PANTHER" id="PTHR23022:SF134">
    <property type="entry name" value="TRANSPOSABLE ELEMENT TC1 TRANSPOSASE"/>
    <property type="match status" value="1"/>
</dbReference>
<dbReference type="Gene3D" id="3.30.420.10">
    <property type="entry name" value="Ribonuclease H-like superfamily/Ribonuclease H"/>
    <property type="match status" value="1"/>
</dbReference>
<dbReference type="EMBL" id="JABSTR010002959">
    <property type="protein sequence ID" value="KAH9384707.1"/>
    <property type="molecule type" value="Genomic_DNA"/>
</dbReference>
<dbReference type="GO" id="GO:0015074">
    <property type="term" value="P:DNA integration"/>
    <property type="evidence" value="ECO:0007669"/>
    <property type="project" value="InterPro"/>
</dbReference>
<dbReference type="OrthoDB" id="6503912at2759"/>
<feature type="domain" description="Transposase Tc1-like" evidence="1">
    <location>
        <begin position="65"/>
        <end position="127"/>
    </location>
</feature>
<dbReference type="Pfam" id="PF01498">
    <property type="entry name" value="HTH_Tnp_Tc3_2"/>
    <property type="match status" value="1"/>
</dbReference>
<dbReference type="GO" id="GO:0003677">
    <property type="term" value="F:DNA binding"/>
    <property type="evidence" value="ECO:0007669"/>
    <property type="project" value="InterPro"/>
</dbReference>
<evidence type="ECO:0000313" key="3">
    <source>
        <dbReference type="Proteomes" id="UP000821853"/>
    </source>
</evidence>
<evidence type="ECO:0000313" key="2">
    <source>
        <dbReference type="EMBL" id="KAH9384707.1"/>
    </source>
</evidence>
<dbReference type="InterPro" id="IPR052338">
    <property type="entry name" value="Transposase_5"/>
</dbReference>
<dbReference type="InterPro" id="IPR036397">
    <property type="entry name" value="RNaseH_sf"/>
</dbReference>
<dbReference type="VEuPathDB" id="VectorBase:HLOH_046196"/>
<dbReference type="AlphaFoldDB" id="A0A9J6HAH2"/>
<name>A0A9J6HAH2_HAELO</name>
<sequence length="318" mass="35275">MPAQSFKEISAKASAQLLAGLVSGELLAEILALAMAAYRNEGQICDAPHDRRPRVTSAIEDEVLVAAAYANPFDTAQQHAQLAGVSASLTTVKRRLAEAGLRSRVAVQKLLLSDDNKAARLRFASEHSTWSVDDWKPVLFSDESTCTTRWYQKRRLWRPVNTGYEPEYVQEVASSGRTTVNVWAVMSKDGLGRLHRIEGSLTAEKYSEILEYAMIPYALDGPFPDGDDLFQQDLAHVHTAKSVKKLLTDRGVRQLEWISKGADVSIIDPVWGRIKVALSKEGLHRASADDLRHMVEAAWNVIKEDRGYVEALYASLPS</sequence>
<dbReference type="PANTHER" id="PTHR23022">
    <property type="entry name" value="TRANSPOSABLE ELEMENT-RELATED"/>
    <property type="match status" value="1"/>
</dbReference>
<keyword evidence="3" id="KW-1185">Reference proteome</keyword>
<gene>
    <name evidence="2" type="ORF">HPB48_026718</name>
</gene>
<dbReference type="InterPro" id="IPR002492">
    <property type="entry name" value="Transposase_Tc1-like"/>
</dbReference>
<dbReference type="Proteomes" id="UP000821853">
    <property type="component" value="Unassembled WGS sequence"/>
</dbReference>
<proteinExistence type="predicted"/>
<dbReference type="OMA" id="WATISQD"/>
<organism evidence="2 3">
    <name type="scientific">Haemaphysalis longicornis</name>
    <name type="common">Bush tick</name>
    <dbReference type="NCBI Taxonomy" id="44386"/>
    <lineage>
        <taxon>Eukaryota</taxon>
        <taxon>Metazoa</taxon>
        <taxon>Ecdysozoa</taxon>
        <taxon>Arthropoda</taxon>
        <taxon>Chelicerata</taxon>
        <taxon>Arachnida</taxon>
        <taxon>Acari</taxon>
        <taxon>Parasitiformes</taxon>
        <taxon>Ixodida</taxon>
        <taxon>Ixodoidea</taxon>
        <taxon>Ixodidae</taxon>
        <taxon>Haemaphysalinae</taxon>
        <taxon>Haemaphysalis</taxon>
    </lineage>
</organism>
<comment type="caution">
    <text evidence="2">The sequence shown here is derived from an EMBL/GenBank/DDBJ whole genome shotgun (WGS) entry which is preliminary data.</text>
</comment>